<dbReference type="Proteomes" id="UP000606786">
    <property type="component" value="Unassembled WGS sequence"/>
</dbReference>
<evidence type="ECO:0000313" key="2">
    <source>
        <dbReference type="EMBL" id="CAD7013960.1"/>
    </source>
</evidence>
<name>A0A811VF81_CERCA</name>
<proteinExistence type="predicted"/>
<evidence type="ECO:0000313" key="3">
    <source>
        <dbReference type="Proteomes" id="UP000606786"/>
    </source>
</evidence>
<organism evidence="2 3">
    <name type="scientific">Ceratitis capitata</name>
    <name type="common">Mediterranean fruit fly</name>
    <name type="synonym">Tephritis capitata</name>
    <dbReference type="NCBI Taxonomy" id="7213"/>
    <lineage>
        <taxon>Eukaryota</taxon>
        <taxon>Metazoa</taxon>
        <taxon>Ecdysozoa</taxon>
        <taxon>Arthropoda</taxon>
        <taxon>Hexapoda</taxon>
        <taxon>Insecta</taxon>
        <taxon>Pterygota</taxon>
        <taxon>Neoptera</taxon>
        <taxon>Endopterygota</taxon>
        <taxon>Diptera</taxon>
        <taxon>Brachycera</taxon>
        <taxon>Muscomorpha</taxon>
        <taxon>Tephritoidea</taxon>
        <taxon>Tephritidae</taxon>
        <taxon>Ceratitis</taxon>
        <taxon>Ceratitis</taxon>
    </lineage>
</organism>
<feature type="chain" id="PRO_5032990234" evidence="1">
    <location>
        <begin position="24"/>
        <end position="116"/>
    </location>
</feature>
<keyword evidence="3" id="KW-1185">Reference proteome</keyword>
<dbReference type="AlphaFoldDB" id="A0A811VF81"/>
<comment type="caution">
    <text evidence="2">The sequence shown here is derived from an EMBL/GenBank/DDBJ whole genome shotgun (WGS) entry which is preliminary data.</text>
</comment>
<feature type="signal peptide" evidence="1">
    <location>
        <begin position="1"/>
        <end position="23"/>
    </location>
</feature>
<reference evidence="2" key="1">
    <citation type="submission" date="2020-11" db="EMBL/GenBank/DDBJ databases">
        <authorList>
            <person name="Whitehead M."/>
        </authorList>
    </citation>
    <scope>NUCLEOTIDE SEQUENCE</scope>
    <source>
        <strain evidence="2">EGII</strain>
    </source>
</reference>
<accession>A0A811VF81</accession>
<sequence length="116" mass="13719">MCVFENMISNLFLLNKYFRFVFAASSLARQQAPPRTCNEFSTHFPFICTVKLPKKLYTYVCTYIRMRTTAIRGIFWVLAQIPIHAAVSHIKIPIANVKKREKRKLVHTYIHMFKYT</sequence>
<protein>
    <submittedName>
        <fullName evidence="2">(Mediterranean fruit fly) hypothetical protein</fullName>
    </submittedName>
</protein>
<keyword evidence="1" id="KW-0732">Signal</keyword>
<dbReference type="EMBL" id="CAJHJT010000056">
    <property type="protein sequence ID" value="CAD7013960.1"/>
    <property type="molecule type" value="Genomic_DNA"/>
</dbReference>
<gene>
    <name evidence="2" type="ORF">CCAP1982_LOCUS21969</name>
</gene>
<evidence type="ECO:0000256" key="1">
    <source>
        <dbReference type="SAM" id="SignalP"/>
    </source>
</evidence>